<dbReference type="InterPro" id="IPR012340">
    <property type="entry name" value="NA-bd_OB-fold"/>
</dbReference>
<accession>A0A1I2ZG25</accession>
<dbReference type="InterPro" id="IPR027417">
    <property type="entry name" value="P-loop_NTPase"/>
</dbReference>
<dbReference type="OrthoDB" id="2550338at2"/>
<keyword evidence="8" id="KW-1185">Reference proteome</keyword>
<dbReference type="PANTHER" id="PTHR43875">
    <property type="entry name" value="MALTODEXTRIN IMPORT ATP-BINDING PROTEIN MSMX"/>
    <property type="match status" value="1"/>
</dbReference>
<protein>
    <submittedName>
        <fullName evidence="5">ABC-type sugar transport system ATPase subunit</fullName>
    </submittedName>
    <submittedName>
        <fullName evidence="6">ABC-type sugar transport system, ATPase component</fullName>
    </submittedName>
</protein>
<evidence type="ECO:0000256" key="1">
    <source>
        <dbReference type="ARBA" id="ARBA00022448"/>
    </source>
</evidence>
<dbReference type="EMBL" id="JACBZA010000001">
    <property type="protein sequence ID" value="NYH81973.1"/>
    <property type="molecule type" value="Genomic_DNA"/>
</dbReference>
<dbReference type="Pfam" id="PF08402">
    <property type="entry name" value="TOBE_2"/>
    <property type="match status" value="1"/>
</dbReference>
<dbReference type="InterPro" id="IPR003439">
    <property type="entry name" value="ABC_transporter-like_ATP-bd"/>
</dbReference>
<dbReference type="GO" id="GO:0016887">
    <property type="term" value="F:ATP hydrolysis activity"/>
    <property type="evidence" value="ECO:0007669"/>
    <property type="project" value="InterPro"/>
</dbReference>
<dbReference type="SUPFAM" id="SSF50331">
    <property type="entry name" value="MOP-like"/>
    <property type="match status" value="1"/>
</dbReference>
<dbReference type="InterPro" id="IPR008995">
    <property type="entry name" value="Mo/tungstate-bd_C_term_dom"/>
</dbReference>
<gene>
    <name evidence="5" type="ORF">FHR37_000824</name>
    <name evidence="6" type="ORF">SAMN05421678_11685</name>
</gene>
<organism evidence="6 7">
    <name type="scientific">Actinopolymorpha cephalotaxi</name>
    <dbReference type="NCBI Taxonomy" id="504797"/>
    <lineage>
        <taxon>Bacteria</taxon>
        <taxon>Bacillati</taxon>
        <taxon>Actinomycetota</taxon>
        <taxon>Actinomycetes</taxon>
        <taxon>Propionibacteriales</taxon>
        <taxon>Actinopolymorphaceae</taxon>
        <taxon>Actinopolymorpha</taxon>
    </lineage>
</organism>
<dbReference type="FunFam" id="3.40.50.300:FF:000042">
    <property type="entry name" value="Maltose/maltodextrin ABC transporter, ATP-binding protein"/>
    <property type="match status" value="1"/>
</dbReference>
<sequence>MAGLALAGIRKEYGRLRALDELSLEVADGEFCCLLGPSGAGKTTTLKVVAGLEEPTAGTVRIGGADVTDVEPTHRDLAMCFESYALYPQQDVFTNLVSPLRSPRHRLPEADARRRVEEVAELLGIGALLERSVTQLSNGQRQRVALGRVLVRPAAAYLLDEPLSHLDAKLRATMRAELKAISRDRGTTTLYVTHDYVEALSLADRVGVLDAGRIRQVGTPRELWEEPADVVVARSFGRPAINVVPGVVADVAGPRFLADDGALDLPLPGPRVGPGTRVQLGIRPRDLTLHRGAGDVPAASPETARLEGTVYVLEHLGRQAEVTVRVGSCLLALVVARTQVAGLGTDDRVVVTVDPRRVHVFLADDTGRRVETTRVSEVAG</sequence>
<evidence type="ECO:0000313" key="7">
    <source>
        <dbReference type="Proteomes" id="UP000199052"/>
    </source>
</evidence>
<keyword evidence="2" id="KW-0547">Nucleotide-binding</keyword>
<dbReference type="RefSeq" id="WP_092887417.1">
    <property type="nucleotide sequence ID" value="NZ_FOOI01000016.1"/>
</dbReference>
<reference evidence="6 7" key="1">
    <citation type="submission" date="2016-10" db="EMBL/GenBank/DDBJ databases">
        <authorList>
            <person name="de Groot N.N."/>
        </authorList>
    </citation>
    <scope>NUCLEOTIDE SEQUENCE [LARGE SCALE GENOMIC DNA]</scope>
    <source>
        <strain evidence="6 7">CPCC 202808</strain>
    </source>
</reference>
<proteinExistence type="predicted"/>
<dbReference type="InterPro" id="IPR013611">
    <property type="entry name" value="Transp-assoc_OB_typ2"/>
</dbReference>
<dbReference type="InterPro" id="IPR047641">
    <property type="entry name" value="ABC_transpr_MalK/UgpC-like"/>
</dbReference>
<dbReference type="Gene3D" id="3.40.50.300">
    <property type="entry name" value="P-loop containing nucleotide triphosphate hydrolases"/>
    <property type="match status" value="1"/>
</dbReference>
<dbReference type="STRING" id="504797.SAMN05421678_11685"/>
<dbReference type="Pfam" id="PF00005">
    <property type="entry name" value="ABC_tran"/>
    <property type="match status" value="1"/>
</dbReference>
<dbReference type="SUPFAM" id="SSF52540">
    <property type="entry name" value="P-loop containing nucleoside triphosphate hydrolases"/>
    <property type="match status" value="1"/>
</dbReference>
<evidence type="ECO:0000313" key="8">
    <source>
        <dbReference type="Proteomes" id="UP000533017"/>
    </source>
</evidence>
<dbReference type="PANTHER" id="PTHR43875:SF1">
    <property type="entry name" value="OSMOPROTECTIVE COMPOUNDS UPTAKE ATP-BINDING PROTEIN GGTA"/>
    <property type="match status" value="1"/>
</dbReference>
<dbReference type="SMART" id="SM00382">
    <property type="entry name" value="AAA"/>
    <property type="match status" value="1"/>
</dbReference>
<evidence type="ECO:0000256" key="2">
    <source>
        <dbReference type="ARBA" id="ARBA00022741"/>
    </source>
</evidence>
<evidence type="ECO:0000256" key="3">
    <source>
        <dbReference type="ARBA" id="ARBA00022840"/>
    </source>
</evidence>
<reference evidence="5 8" key="2">
    <citation type="submission" date="2020-07" db="EMBL/GenBank/DDBJ databases">
        <title>Sequencing the genomes of 1000 actinobacteria strains.</title>
        <authorList>
            <person name="Klenk H.-P."/>
        </authorList>
    </citation>
    <scope>NUCLEOTIDE SEQUENCE [LARGE SCALE GENOMIC DNA]</scope>
    <source>
        <strain evidence="5 8">DSM 45117</strain>
    </source>
</reference>
<dbReference type="Gene3D" id="2.40.50.100">
    <property type="match status" value="1"/>
</dbReference>
<dbReference type="GO" id="GO:0055052">
    <property type="term" value="C:ATP-binding cassette (ABC) transporter complex, substrate-binding subunit-containing"/>
    <property type="evidence" value="ECO:0007669"/>
    <property type="project" value="TreeGrafter"/>
</dbReference>
<evidence type="ECO:0000313" key="6">
    <source>
        <dbReference type="EMBL" id="SFH36788.1"/>
    </source>
</evidence>
<feature type="domain" description="ABC transporter" evidence="4">
    <location>
        <begin position="4"/>
        <end position="236"/>
    </location>
</feature>
<dbReference type="GO" id="GO:0005524">
    <property type="term" value="F:ATP binding"/>
    <property type="evidence" value="ECO:0007669"/>
    <property type="project" value="UniProtKB-KW"/>
</dbReference>
<keyword evidence="3" id="KW-0067">ATP-binding</keyword>
<keyword evidence="1" id="KW-0813">Transport</keyword>
<dbReference type="PROSITE" id="PS50893">
    <property type="entry name" value="ABC_TRANSPORTER_2"/>
    <property type="match status" value="1"/>
</dbReference>
<dbReference type="Gene3D" id="2.40.50.140">
    <property type="entry name" value="Nucleic acid-binding proteins"/>
    <property type="match status" value="1"/>
</dbReference>
<dbReference type="GO" id="GO:0140359">
    <property type="term" value="F:ABC-type transporter activity"/>
    <property type="evidence" value="ECO:0007669"/>
    <property type="project" value="UniProtKB-ARBA"/>
</dbReference>
<evidence type="ECO:0000313" key="5">
    <source>
        <dbReference type="EMBL" id="NYH81973.1"/>
    </source>
</evidence>
<dbReference type="Proteomes" id="UP000533017">
    <property type="component" value="Unassembled WGS sequence"/>
</dbReference>
<dbReference type="InterPro" id="IPR003593">
    <property type="entry name" value="AAA+_ATPase"/>
</dbReference>
<keyword evidence="6" id="KW-0762">Sugar transport</keyword>
<dbReference type="EMBL" id="FOOI01000016">
    <property type="protein sequence ID" value="SFH36788.1"/>
    <property type="molecule type" value="Genomic_DNA"/>
</dbReference>
<dbReference type="AlphaFoldDB" id="A0A1I2ZG25"/>
<dbReference type="Proteomes" id="UP000199052">
    <property type="component" value="Unassembled WGS sequence"/>
</dbReference>
<name>A0A1I2ZG25_9ACTN</name>
<evidence type="ECO:0000259" key="4">
    <source>
        <dbReference type="PROSITE" id="PS50893"/>
    </source>
</evidence>